<protein>
    <submittedName>
        <fullName evidence="1">Uncharacterized protein</fullName>
    </submittedName>
</protein>
<dbReference type="EMBL" id="LBQX01000008">
    <property type="protein sequence ID" value="KKP87047.1"/>
    <property type="molecule type" value="Genomic_DNA"/>
</dbReference>
<organism evidence="1 2">
    <name type="scientific">Candidatus Roizmanbacteria bacterium GW2011_GWA2_35_8</name>
    <dbReference type="NCBI Taxonomy" id="1618479"/>
    <lineage>
        <taxon>Bacteria</taxon>
        <taxon>Candidatus Roizmaniibacteriota</taxon>
    </lineage>
</organism>
<comment type="caution">
    <text evidence="1">The sequence shown here is derived from an EMBL/GenBank/DDBJ whole genome shotgun (WGS) entry which is preliminary data.</text>
</comment>
<name>A0A0G0G5N4_9BACT</name>
<dbReference type="Proteomes" id="UP000034536">
    <property type="component" value="Unassembled WGS sequence"/>
</dbReference>
<sequence length="232" mass="27186">MLRKMNNLNKTLEEIFQILSSCRKLELNECPVRVNYAQIITPIGDMSPVLFNHKSKLKNQIIDITSIKRLIEVLNHNDSIIRLNHIGFCYKVASQENEKKRIAEIVQKTNFHLYQEESNDDGLWLFIGNTKKWEKPLLELLPIEKSDDRWVEYFLPHIQFDVDTNLTAEDINKLAKKVFSKNITPYHIIIDGITYIVRNRLGVIDGVNIFLDLATNSRNVKFHRQNILRKIS</sequence>
<accession>A0A0G0G5N4</accession>
<gene>
    <name evidence="1" type="ORF">UR89_C0008G0019</name>
</gene>
<reference evidence="1 2" key="1">
    <citation type="journal article" date="2015" name="Nature">
        <title>rRNA introns, odd ribosomes, and small enigmatic genomes across a large radiation of phyla.</title>
        <authorList>
            <person name="Brown C.T."/>
            <person name="Hug L.A."/>
            <person name="Thomas B.C."/>
            <person name="Sharon I."/>
            <person name="Castelle C.J."/>
            <person name="Singh A."/>
            <person name="Wilkins M.J."/>
            <person name="Williams K.H."/>
            <person name="Banfield J.F."/>
        </authorList>
    </citation>
    <scope>NUCLEOTIDE SEQUENCE [LARGE SCALE GENOMIC DNA]</scope>
</reference>
<evidence type="ECO:0000313" key="1">
    <source>
        <dbReference type="EMBL" id="KKP87047.1"/>
    </source>
</evidence>
<proteinExistence type="predicted"/>
<evidence type="ECO:0000313" key="2">
    <source>
        <dbReference type="Proteomes" id="UP000034536"/>
    </source>
</evidence>
<dbReference type="AlphaFoldDB" id="A0A0G0G5N4"/>